<sequence length="60" mass="7223">MKTPERANETNFRQMIRKWVRLEYACGPDVLKQKIDTKNGVPKNATNWWQRYLPENQSSR</sequence>
<protein>
    <submittedName>
        <fullName evidence="1">Transposase</fullName>
    </submittedName>
</protein>
<dbReference type="AlphaFoldDB" id="R6RKG6"/>
<organism evidence="1 2">
    <name type="scientific">[Eubacterium] siraeum CAG:80</name>
    <dbReference type="NCBI Taxonomy" id="1263080"/>
    <lineage>
        <taxon>Bacteria</taxon>
        <taxon>Bacillati</taxon>
        <taxon>Bacillota</taxon>
        <taxon>Clostridia</taxon>
        <taxon>Eubacteriales</taxon>
        <taxon>Oscillospiraceae</taxon>
        <taxon>Oscillospiraceae incertae sedis</taxon>
    </lineage>
</organism>
<comment type="caution">
    <text evidence="1">The sequence shown here is derived from an EMBL/GenBank/DDBJ whole genome shotgun (WGS) entry which is preliminary data.</text>
</comment>
<dbReference type="Proteomes" id="UP000018142">
    <property type="component" value="Unassembled WGS sequence"/>
</dbReference>
<name>R6RKG6_9FIRM</name>
<proteinExistence type="predicted"/>
<evidence type="ECO:0000313" key="2">
    <source>
        <dbReference type="Proteomes" id="UP000018142"/>
    </source>
</evidence>
<reference evidence="1" key="1">
    <citation type="submission" date="2012-11" db="EMBL/GenBank/DDBJ databases">
        <title>Dependencies among metagenomic species, viruses, plasmids and units of genetic variation.</title>
        <authorList>
            <person name="Nielsen H.B."/>
            <person name="Almeida M."/>
            <person name="Juncker A.S."/>
            <person name="Rasmussen S."/>
            <person name="Li J."/>
            <person name="Sunagawa S."/>
            <person name="Plichta D."/>
            <person name="Gautier L."/>
            <person name="Le Chatelier E."/>
            <person name="Peletier E."/>
            <person name="Bonde I."/>
            <person name="Nielsen T."/>
            <person name="Manichanh C."/>
            <person name="Arumugam M."/>
            <person name="Batto J."/>
            <person name="Santos M.B.Q.D."/>
            <person name="Blom N."/>
            <person name="Borruel N."/>
            <person name="Burgdorf K.S."/>
            <person name="Boumezbeur F."/>
            <person name="Casellas F."/>
            <person name="Dore J."/>
            <person name="Guarner F."/>
            <person name="Hansen T."/>
            <person name="Hildebrand F."/>
            <person name="Kaas R.S."/>
            <person name="Kennedy S."/>
            <person name="Kristiansen K."/>
            <person name="Kultima J.R."/>
            <person name="Leonard P."/>
            <person name="Levenez F."/>
            <person name="Lund O."/>
            <person name="Moumen B."/>
            <person name="Le Paslier D."/>
            <person name="Pons N."/>
            <person name="Pedersen O."/>
            <person name="Prifti E."/>
            <person name="Qin J."/>
            <person name="Raes J."/>
            <person name="Tap J."/>
            <person name="Tims S."/>
            <person name="Ussery D.W."/>
            <person name="Yamada T."/>
            <person name="MetaHit consortium"/>
            <person name="Renault P."/>
            <person name="Sicheritz-Ponten T."/>
            <person name="Bork P."/>
            <person name="Wang J."/>
            <person name="Brunak S."/>
            <person name="Ehrlich S.D."/>
        </authorList>
    </citation>
    <scope>NUCLEOTIDE SEQUENCE [LARGE SCALE GENOMIC DNA]</scope>
</reference>
<evidence type="ECO:0000313" key="1">
    <source>
        <dbReference type="EMBL" id="CDC43496.1"/>
    </source>
</evidence>
<dbReference type="EMBL" id="CBFJ010000013">
    <property type="protein sequence ID" value="CDC43496.1"/>
    <property type="molecule type" value="Genomic_DNA"/>
</dbReference>
<gene>
    <name evidence="1" type="ORF">BN788_00060</name>
</gene>
<accession>R6RKG6</accession>